<sequence length="140" mass="16552">MEGLLTLFDEIFFYDIDSLIKTFFNHLKIVEIDFLIKSTFWKENFLSHIAPFCNFGFTLIHDFQHWPRSPLTAGRWIHWKFNIIGFLVQIHSPATESGFLSQKKRYCVIDQKDDYLLPFLSKCEAVEKRKTGSERKGNGR</sequence>
<dbReference type="AlphaFoldDB" id="A0A915KXI3"/>
<reference evidence="2" key="1">
    <citation type="submission" date="2022-11" db="UniProtKB">
        <authorList>
            <consortium name="WormBaseParasite"/>
        </authorList>
    </citation>
    <scope>IDENTIFICATION</scope>
</reference>
<accession>A0A915KXI3</accession>
<name>A0A915KXI3_ROMCU</name>
<dbReference type="WBParaSite" id="nRc.2.0.1.t42884-RA">
    <property type="protein sequence ID" value="nRc.2.0.1.t42884-RA"/>
    <property type="gene ID" value="nRc.2.0.1.g42884"/>
</dbReference>
<evidence type="ECO:0000313" key="1">
    <source>
        <dbReference type="Proteomes" id="UP000887565"/>
    </source>
</evidence>
<keyword evidence="1" id="KW-1185">Reference proteome</keyword>
<evidence type="ECO:0000313" key="2">
    <source>
        <dbReference type="WBParaSite" id="nRc.2.0.1.t42884-RA"/>
    </source>
</evidence>
<dbReference type="Proteomes" id="UP000887565">
    <property type="component" value="Unplaced"/>
</dbReference>
<proteinExistence type="predicted"/>
<protein>
    <submittedName>
        <fullName evidence="2">Uncharacterized protein</fullName>
    </submittedName>
</protein>
<organism evidence="1 2">
    <name type="scientific">Romanomermis culicivorax</name>
    <name type="common">Nematode worm</name>
    <dbReference type="NCBI Taxonomy" id="13658"/>
    <lineage>
        <taxon>Eukaryota</taxon>
        <taxon>Metazoa</taxon>
        <taxon>Ecdysozoa</taxon>
        <taxon>Nematoda</taxon>
        <taxon>Enoplea</taxon>
        <taxon>Dorylaimia</taxon>
        <taxon>Mermithida</taxon>
        <taxon>Mermithoidea</taxon>
        <taxon>Mermithidae</taxon>
        <taxon>Romanomermis</taxon>
    </lineage>
</organism>